<dbReference type="PANTHER" id="PTHR46796">
    <property type="entry name" value="HTH-TYPE TRANSCRIPTIONAL ACTIVATOR RHAS-RELATED"/>
    <property type="match status" value="1"/>
</dbReference>
<accession>A0ABT5WDQ6</accession>
<dbReference type="InterPro" id="IPR050204">
    <property type="entry name" value="AraC_XylS_family_regulators"/>
</dbReference>
<evidence type="ECO:0000313" key="5">
    <source>
        <dbReference type="EMBL" id="MDE8602933.1"/>
    </source>
</evidence>
<proteinExistence type="predicted"/>
<keyword evidence="2" id="KW-0238">DNA-binding</keyword>
<dbReference type="SMART" id="SM00342">
    <property type="entry name" value="HTH_ARAC"/>
    <property type="match status" value="1"/>
</dbReference>
<reference evidence="5" key="1">
    <citation type="submission" date="2023-01" db="EMBL/GenBank/DDBJ databases">
        <title>Psychroserpens sp. MSW6 and Marinomonas sp. RSW2, isolated from seawater.</title>
        <authorList>
            <person name="Kristyanto S."/>
            <person name="Jung J."/>
            <person name="Kim J.M."/>
            <person name="Jeon C.O."/>
        </authorList>
    </citation>
    <scope>NUCLEOTIDE SEQUENCE</scope>
    <source>
        <strain evidence="5">RSW2</strain>
    </source>
</reference>
<dbReference type="Proteomes" id="UP001139522">
    <property type="component" value="Unassembled WGS sequence"/>
</dbReference>
<evidence type="ECO:0000256" key="2">
    <source>
        <dbReference type="ARBA" id="ARBA00023125"/>
    </source>
</evidence>
<name>A0ABT5WDQ6_9GAMM</name>
<dbReference type="InterPro" id="IPR018060">
    <property type="entry name" value="HTH_AraC"/>
</dbReference>
<comment type="caution">
    <text evidence="5">The sequence shown here is derived from an EMBL/GenBank/DDBJ whole genome shotgun (WGS) entry which is preliminary data.</text>
</comment>
<sequence length="265" mass="30131">MTSPLLFDIIFPQGPLSTWLQAIWSAQIPMDQKSVTRRLIADAGSGLLFNLGQPISIDHRLFSDQVMFQPTNKQAHIIQLSPGTELVGVRFQPGMGRLFLEKMDEGSVISDSPQTSVFIQSVFKKLEISLNAKQRMSLLNEVFDNAVDSMNHLPDFVEQATELLQQSSKVDMLGMLPLSQRQIERQFQSRLSMSPKYFQRLRRVRAVLLALQQPRKHTKLAELALEYGFADQAHMTRECHLIAGITPSRYIKGKLEQELSEQAHR</sequence>
<keyword evidence="3" id="KW-0804">Transcription</keyword>
<protein>
    <submittedName>
        <fullName evidence="5">Helix-turn-helix domain-containing protein</fullName>
    </submittedName>
</protein>
<dbReference type="EMBL" id="JAMZEG020000002">
    <property type="protein sequence ID" value="MDE8602933.1"/>
    <property type="molecule type" value="Genomic_DNA"/>
</dbReference>
<dbReference type="InterPro" id="IPR046532">
    <property type="entry name" value="DUF6597"/>
</dbReference>
<evidence type="ECO:0000259" key="4">
    <source>
        <dbReference type="PROSITE" id="PS01124"/>
    </source>
</evidence>
<gene>
    <name evidence="5" type="ORF">M3I01_008350</name>
</gene>
<dbReference type="Pfam" id="PF20240">
    <property type="entry name" value="DUF6597"/>
    <property type="match status" value="1"/>
</dbReference>
<organism evidence="5 6">
    <name type="scientific">Marinomonas maritima</name>
    <dbReference type="NCBI Taxonomy" id="2940935"/>
    <lineage>
        <taxon>Bacteria</taxon>
        <taxon>Pseudomonadati</taxon>
        <taxon>Pseudomonadota</taxon>
        <taxon>Gammaproteobacteria</taxon>
        <taxon>Oceanospirillales</taxon>
        <taxon>Oceanospirillaceae</taxon>
        <taxon>Marinomonas</taxon>
    </lineage>
</organism>
<evidence type="ECO:0000256" key="1">
    <source>
        <dbReference type="ARBA" id="ARBA00023015"/>
    </source>
</evidence>
<keyword evidence="6" id="KW-1185">Reference proteome</keyword>
<dbReference type="Gene3D" id="1.10.10.60">
    <property type="entry name" value="Homeodomain-like"/>
    <property type="match status" value="1"/>
</dbReference>
<dbReference type="PROSITE" id="PS01124">
    <property type="entry name" value="HTH_ARAC_FAMILY_2"/>
    <property type="match status" value="1"/>
</dbReference>
<evidence type="ECO:0000313" key="6">
    <source>
        <dbReference type="Proteomes" id="UP001139522"/>
    </source>
</evidence>
<evidence type="ECO:0000256" key="3">
    <source>
        <dbReference type="ARBA" id="ARBA00023163"/>
    </source>
</evidence>
<keyword evidence="1" id="KW-0805">Transcription regulation</keyword>
<dbReference type="RefSeq" id="WP_255895334.1">
    <property type="nucleotide sequence ID" value="NZ_JAMZEG020000002.1"/>
</dbReference>
<dbReference type="Pfam" id="PF12833">
    <property type="entry name" value="HTH_18"/>
    <property type="match status" value="1"/>
</dbReference>
<feature type="domain" description="HTH araC/xylS-type" evidence="4">
    <location>
        <begin position="178"/>
        <end position="253"/>
    </location>
</feature>